<evidence type="ECO:0000313" key="4">
    <source>
        <dbReference type="EnsemblMetazoa" id="SMAR009111-PA"/>
    </source>
</evidence>
<protein>
    <submittedName>
        <fullName evidence="4">Uncharacterized protein</fullName>
    </submittedName>
</protein>
<dbReference type="SUPFAM" id="SSF48403">
    <property type="entry name" value="Ankyrin repeat"/>
    <property type="match status" value="1"/>
</dbReference>
<dbReference type="AlphaFoldDB" id="T1J646"/>
<evidence type="ECO:0000256" key="3">
    <source>
        <dbReference type="PROSITE-ProRule" id="PRU00023"/>
    </source>
</evidence>
<dbReference type="PROSITE" id="PS50297">
    <property type="entry name" value="ANK_REP_REGION"/>
    <property type="match status" value="2"/>
</dbReference>
<dbReference type="PROSITE" id="PS50088">
    <property type="entry name" value="ANK_REPEAT"/>
    <property type="match status" value="2"/>
</dbReference>
<dbReference type="STRING" id="126957.T1J646"/>
<sequence>MAASNSHCSVIHNGKFQESLLEAIRHNDCDLVLQMLEKADVRSKDQCNVTALHLAVENGHLECVRLLLESGADSNAATISNSYIPSWQLYRPSGTTPLHLAAKDSKENNLECAKELIRNGADYNAVDILSRTCLHVAAEKGLMDFELELSKILGLSIAQKPKIDDIKAIATMKDLVLDDYDTDVNVTDHLGFSCFHYVCFDDDKHMRRRPEAAVFLLVFGSNPNIKNHQGISLLESELRRLEDRIILEVLVEVLPVLPLFNLTRFQYWHEILPRNRWSGFRGFNSIVPAQPALLHDWYRVLCCIFVEYQFDKRWDVDG</sequence>
<dbReference type="PANTHER" id="PTHR24123">
    <property type="entry name" value="ANKYRIN REPEAT-CONTAINING"/>
    <property type="match status" value="1"/>
</dbReference>
<dbReference type="InterPro" id="IPR051165">
    <property type="entry name" value="Multifunctional_ANK_Repeat"/>
</dbReference>
<dbReference type="HOGENOM" id="CLU_875276_0_0_1"/>
<dbReference type="PANTHER" id="PTHR24123:SF141">
    <property type="entry name" value="ANKYRIN 2, ISOFORM U"/>
    <property type="match status" value="1"/>
</dbReference>
<accession>T1J646</accession>
<proteinExistence type="predicted"/>
<dbReference type="PhylomeDB" id="T1J646"/>
<organism evidence="4 5">
    <name type="scientific">Strigamia maritima</name>
    <name type="common">European centipede</name>
    <name type="synonym">Geophilus maritimus</name>
    <dbReference type="NCBI Taxonomy" id="126957"/>
    <lineage>
        <taxon>Eukaryota</taxon>
        <taxon>Metazoa</taxon>
        <taxon>Ecdysozoa</taxon>
        <taxon>Arthropoda</taxon>
        <taxon>Myriapoda</taxon>
        <taxon>Chilopoda</taxon>
        <taxon>Pleurostigmophora</taxon>
        <taxon>Geophilomorpha</taxon>
        <taxon>Linotaeniidae</taxon>
        <taxon>Strigamia</taxon>
    </lineage>
</organism>
<reference evidence="4" key="2">
    <citation type="submission" date="2015-02" db="UniProtKB">
        <authorList>
            <consortium name="EnsemblMetazoa"/>
        </authorList>
    </citation>
    <scope>IDENTIFICATION</scope>
</reference>
<dbReference type="EMBL" id="JH431870">
    <property type="status" value="NOT_ANNOTATED_CDS"/>
    <property type="molecule type" value="Genomic_DNA"/>
</dbReference>
<keyword evidence="1" id="KW-0677">Repeat</keyword>
<feature type="repeat" description="ANK" evidence="3">
    <location>
        <begin position="93"/>
        <end position="128"/>
    </location>
</feature>
<name>T1J646_STRMM</name>
<dbReference type="SMART" id="SM00248">
    <property type="entry name" value="ANK"/>
    <property type="match status" value="3"/>
</dbReference>
<evidence type="ECO:0000313" key="5">
    <source>
        <dbReference type="Proteomes" id="UP000014500"/>
    </source>
</evidence>
<evidence type="ECO:0000256" key="2">
    <source>
        <dbReference type="ARBA" id="ARBA00023043"/>
    </source>
</evidence>
<dbReference type="InterPro" id="IPR002110">
    <property type="entry name" value="Ankyrin_rpt"/>
</dbReference>
<keyword evidence="2 3" id="KW-0040">ANK repeat</keyword>
<keyword evidence="5" id="KW-1185">Reference proteome</keyword>
<evidence type="ECO:0000256" key="1">
    <source>
        <dbReference type="ARBA" id="ARBA00022737"/>
    </source>
</evidence>
<reference evidence="5" key="1">
    <citation type="submission" date="2011-05" db="EMBL/GenBank/DDBJ databases">
        <authorList>
            <person name="Richards S.R."/>
            <person name="Qu J."/>
            <person name="Jiang H."/>
            <person name="Jhangiani S.N."/>
            <person name="Agravi P."/>
            <person name="Goodspeed R."/>
            <person name="Gross S."/>
            <person name="Mandapat C."/>
            <person name="Jackson L."/>
            <person name="Mathew T."/>
            <person name="Pu L."/>
            <person name="Thornton R."/>
            <person name="Saada N."/>
            <person name="Wilczek-Boney K.B."/>
            <person name="Lee S."/>
            <person name="Kovar C."/>
            <person name="Wu Y."/>
            <person name="Scherer S.E."/>
            <person name="Worley K.C."/>
            <person name="Muzny D.M."/>
            <person name="Gibbs R."/>
        </authorList>
    </citation>
    <scope>NUCLEOTIDE SEQUENCE</scope>
    <source>
        <strain evidence="5">Brora</strain>
    </source>
</reference>
<feature type="repeat" description="ANK" evidence="3">
    <location>
        <begin position="47"/>
        <end position="79"/>
    </location>
</feature>
<dbReference type="Pfam" id="PF12796">
    <property type="entry name" value="Ank_2"/>
    <property type="match status" value="1"/>
</dbReference>
<dbReference type="Proteomes" id="UP000014500">
    <property type="component" value="Unassembled WGS sequence"/>
</dbReference>
<dbReference type="eggNOG" id="KOG0510">
    <property type="taxonomic scope" value="Eukaryota"/>
</dbReference>
<dbReference type="EnsemblMetazoa" id="SMAR009111-RA">
    <property type="protein sequence ID" value="SMAR009111-PA"/>
    <property type="gene ID" value="SMAR009111"/>
</dbReference>
<dbReference type="InterPro" id="IPR036770">
    <property type="entry name" value="Ankyrin_rpt-contain_sf"/>
</dbReference>
<dbReference type="Gene3D" id="1.25.40.20">
    <property type="entry name" value="Ankyrin repeat-containing domain"/>
    <property type="match status" value="2"/>
</dbReference>